<protein>
    <submittedName>
        <fullName evidence="2">Uncharacterized protein</fullName>
    </submittedName>
</protein>
<dbReference type="InterPro" id="IPR031833">
    <property type="entry name" value="DUF4748"/>
</dbReference>
<feature type="compositionally biased region" description="Low complexity" evidence="1">
    <location>
        <begin position="75"/>
        <end position="86"/>
    </location>
</feature>
<dbReference type="AlphaFoldDB" id="A0A8J5NEI8"/>
<dbReference type="Proteomes" id="UP000694050">
    <property type="component" value="Unassembled WGS sequence"/>
</dbReference>
<evidence type="ECO:0000313" key="2">
    <source>
        <dbReference type="EMBL" id="KAG7404379.1"/>
    </source>
</evidence>
<evidence type="ECO:0000313" key="3">
    <source>
        <dbReference type="Proteomes" id="UP000694050"/>
    </source>
</evidence>
<organism evidence="2 3">
    <name type="scientific">Fusarium oxysporum f. sp. rapae</name>
    <dbReference type="NCBI Taxonomy" id="485398"/>
    <lineage>
        <taxon>Eukaryota</taxon>
        <taxon>Fungi</taxon>
        <taxon>Dikarya</taxon>
        <taxon>Ascomycota</taxon>
        <taxon>Pezizomycotina</taxon>
        <taxon>Sordariomycetes</taxon>
        <taxon>Hypocreomycetidae</taxon>
        <taxon>Hypocreales</taxon>
        <taxon>Nectriaceae</taxon>
        <taxon>Fusarium</taxon>
        <taxon>Fusarium oxysporum species complex</taxon>
    </lineage>
</organism>
<proteinExistence type="predicted"/>
<dbReference type="EMBL" id="JAELUQ010000013">
    <property type="protein sequence ID" value="KAG7404379.1"/>
    <property type="molecule type" value="Genomic_DNA"/>
</dbReference>
<feature type="compositionally biased region" description="Polar residues" evidence="1">
    <location>
        <begin position="97"/>
        <end position="110"/>
    </location>
</feature>
<evidence type="ECO:0000256" key="1">
    <source>
        <dbReference type="SAM" id="MobiDB-lite"/>
    </source>
</evidence>
<reference evidence="2" key="1">
    <citation type="submission" date="2021-04" db="EMBL/GenBank/DDBJ databases">
        <title>First draft genome resource for Brassicaceae pathogens Fusarium oxysporum f. sp. raphani and Fusarium oxysporum f. sp. rapae.</title>
        <authorList>
            <person name="Asai S."/>
        </authorList>
    </citation>
    <scope>NUCLEOTIDE SEQUENCE</scope>
    <source>
        <strain evidence="2">Tf1208</strain>
    </source>
</reference>
<gene>
    <name evidence="2" type="ORF">Forpe1208_v015809</name>
</gene>
<feature type="region of interest" description="Disordered" evidence="1">
    <location>
        <begin position="66"/>
        <end position="117"/>
    </location>
</feature>
<name>A0A8J5NEI8_FUSOX</name>
<accession>A0A8J5NEI8</accession>
<sequence>MNTVSLSMGLATPLDVLIIELKARLGFPLFLTAGDAAYVLGKKSFDANKTARPEDQRKTKSMIETLEYSPDPQHHTTNTHGTKITTMDNERPVRMDVTSTQLQSCRNAPSPNHGPAT</sequence>
<dbReference type="Pfam" id="PF15932">
    <property type="entry name" value="DUF4748"/>
    <property type="match status" value="1"/>
</dbReference>
<comment type="caution">
    <text evidence="2">The sequence shown here is derived from an EMBL/GenBank/DDBJ whole genome shotgun (WGS) entry which is preliminary data.</text>
</comment>